<dbReference type="EMBL" id="MG598532">
    <property type="protein sequence ID" value="AWD77501.1"/>
    <property type="molecule type" value="Genomic_DNA"/>
</dbReference>
<keyword evidence="1" id="KW-0496">Mitochondrion</keyword>
<organism evidence="1">
    <name type="scientific">Grateloupia filicina</name>
    <dbReference type="NCBI Taxonomy" id="31455"/>
    <lineage>
        <taxon>Eukaryota</taxon>
        <taxon>Rhodophyta</taxon>
        <taxon>Florideophyceae</taxon>
        <taxon>Rhodymeniophycidae</taxon>
        <taxon>Halymeniales</taxon>
        <taxon>Halymeniaceae</taxon>
        <taxon>Grateloupia</taxon>
    </lineage>
</organism>
<sequence length="173" mass="20401">MRSVRLKLHYNYLANFDFIDKKLQIKENLAAIPKLNTLIVRSKSDKPDSEKHTVLQALVLESFGNQKSLMTKTDKVFSKKLFFKITLRKESLFLFLDFCLNTIFLNEHKHWAWGNVQVSDKLHFYLSNNILNNFNILSVQLEYFLQLPDFFTLVNKTSKDKAFYLIPMNEVNS</sequence>
<accession>A0A343WS94</accession>
<protein>
    <recommendedName>
        <fullName evidence="2">Ribosomal protein L5</fullName>
    </recommendedName>
</protein>
<geneLocation type="mitochondrion" evidence="1"/>
<dbReference type="AlphaFoldDB" id="A0A343WS94"/>
<name>A0A343WS94_9FLOR</name>
<evidence type="ECO:0008006" key="2">
    <source>
        <dbReference type="Google" id="ProtNLM"/>
    </source>
</evidence>
<gene>
    <name evidence="1" type="primary">orf174</name>
</gene>
<dbReference type="RefSeq" id="YP_009488825.1">
    <property type="nucleotide sequence ID" value="NC_037842.1"/>
</dbReference>
<dbReference type="GeneID" id="36945155"/>
<evidence type="ECO:0000313" key="1">
    <source>
        <dbReference type="EMBL" id="AWD77501.1"/>
    </source>
</evidence>
<proteinExistence type="predicted"/>
<reference evidence="1" key="1">
    <citation type="journal article" date="2018" name="Mitochondrial DNA Part B Resour">
        <title>Complete sequences of the mitochondrial DNA of the Grateloupia filicina (Rhodophyta).</title>
        <authorList>
            <person name="Li Y."/>
            <person name="Meinita M.D.N."/>
            <person name="Liu T."/>
            <person name="Chi S."/>
            <person name="Yin H."/>
        </authorList>
    </citation>
    <scope>NUCLEOTIDE SEQUENCE</scope>
</reference>